<feature type="transmembrane region" description="Helical" evidence="1">
    <location>
        <begin position="229"/>
        <end position="250"/>
    </location>
</feature>
<feature type="transmembrane region" description="Helical" evidence="1">
    <location>
        <begin position="441"/>
        <end position="460"/>
    </location>
</feature>
<feature type="transmembrane region" description="Helical" evidence="1">
    <location>
        <begin position="551"/>
        <end position="571"/>
    </location>
</feature>
<name>A0A916WCG8_9BACI</name>
<feature type="transmembrane region" description="Helical" evidence="1">
    <location>
        <begin position="472"/>
        <end position="494"/>
    </location>
</feature>
<feature type="transmembrane region" description="Helical" evidence="1">
    <location>
        <begin position="583"/>
        <end position="602"/>
    </location>
</feature>
<feature type="transmembrane region" description="Helical" evidence="1">
    <location>
        <begin position="256"/>
        <end position="274"/>
    </location>
</feature>
<feature type="transmembrane region" description="Helical" evidence="1">
    <location>
        <begin position="821"/>
        <end position="838"/>
    </location>
</feature>
<dbReference type="EMBL" id="BMEY01000018">
    <property type="protein sequence ID" value="GGA85337.1"/>
    <property type="molecule type" value="Genomic_DNA"/>
</dbReference>
<feature type="transmembrane region" description="Helical" evidence="1">
    <location>
        <begin position="1027"/>
        <end position="1044"/>
    </location>
</feature>
<keyword evidence="3" id="KW-1185">Reference proteome</keyword>
<organism evidence="2 3">
    <name type="scientific">Ornithinibacillus halotolerans</name>
    <dbReference type="NCBI Taxonomy" id="1274357"/>
    <lineage>
        <taxon>Bacteria</taxon>
        <taxon>Bacillati</taxon>
        <taxon>Bacillota</taxon>
        <taxon>Bacilli</taxon>
        <taxon>Bacillales</taxon>
        <taxon>Bacillaceae</taxon>
        <taxon>Ornithinibacillus</taxon>
    </lineage>
</organism>
<reference evidence="2" key="1">
    <citation type="journal article" date="2014" name="Int. J. Syst. Evol. Microbiol.">
        <title>Complete genome sequence of Corynebacterium casei LMG S-19264T (=DSM 44701T), isolated from a smear-ripened cheese.</title>
        <authorList>
            <consortium name="US DOE Joint Genome Institute (JGI-PGF)"/>
            <person name="Walter F."/>
            <person name="Albersmeier A."/>
            <person name="Kalinowski J."/>
            <person name="Ruckert C."/>
        </authorList>
    </citation>
    <scope>NUCLEOTIDE SEQUENCE</scope>
    <source>
        <strain evidence="2">CGMCC 1.12408</strain>
    </source>
</reference>
<sequence length="1151" mass="131064">MTQLSPEEKREIVREELHQLVKARYISLNVAAKIVNAHTKYYKNLPNVTQIKQSIEKTTKPAVEPQVKITPQNPTEKEIEKTSSIQQPTIPVTKQKKKLTDKQIRDRNITWGLSLGVILLLLGGLVYATSTWDTLGNWSKTGLIATVSFLFFGLAWFTGRVLHIQKTAFSFLILASLFLPIVIVSAGYFGLFGNYLSFSGEGKYLFGAIGTGILLPIYVYFAMKLGSRLYVWFSYLSLSVLIGLLIATLYLPVDGFYLGVMLYNASLIFAYRLLRGNKKLQQFIKEFIPFIQANLILSTLLMLVFYESELMYSFNLLLTALIYFSMIFVSRHKSYHFVFTAMLIYGAHQFVENSILVGVSEIAYAVLGIVFLIIPLLVKNAKHMQKVFQITSAIVSSLAFLYISFEGLMIRVGEGSIVLVIAYVIIAMNFSYLVSVVKNKLFTYLSPFFLISALYQLALLGKEWFHVESTILPFYILVIFFYITGGCLVAHSFWKPIKNSTRDISGIALLLTLLMSTIDTSLFQQGIMLILLSGIAIVMDRYETRDSFKQFAPWIHALSLGTAVAVIARFIELQSPSLYMEPIYAEHIVLGSIVVLGISFIWRMAGQERFSNSSFYIAQAFYAFGILLSLGFVADALIRTIITVGGIGMAYFMYKRTKWPAIPYVVSSMSLIAYSSILVLIHEGTVLHLFKLYEFIIGAILLLVIGILLRKKDSKLSKAFYWIGQLYIPFALLLSLLSNGEDALWTFLITTIIYMLTVKLVTIEWKIKTFFYSGITVLWIFFQLLFAKLSWNNEFSYTYLIVSILLLLGWFVTTDVWKKRIAYYFVPFSILGLWSFTMNYPFDLMLFSVTLAYGILVLFMLHRSKWDVFSIIPLILLYTGVGNINVTIFADGPYLYALFGVVVVLAGQFLYRTFYESKSKYVQIDWYSFIGLIVFLNLYQYSFGSLFAKILPGILIVTTLIMNRSRINGVPSKWITFTALVFLLQPYYSLLGHFELPPLFEREFYVLPWVVLVIGLRSFVMIEKREMASYIQWAVLVIVALILVQDGLASNTIYDALIIGVLSLASLIAGMAFQMKSFFFVGTGVLLFNVFMQTRPYWGKLPWWGYLVIAGSILIAIASYNEWQKQKSSEGKDTIVSKFKKNVVNRMKEWD</sequence>
<feature type="transmembrane region" description="Helical" evidence="1">
    <location>
        <begin position="171"/>
        <end position="192"/>
    </location>
</feature>
<gene>
    <name evidence="2" type="ORF">GCM10008025_30470</name>
</gene>
<feature type="transmembrane region" description="Helical" evidence="1">
    <location>
        <begin position="350"/>
        <end position="375"/>
    </location>
</feature>
<accession>A0A916WCG8</accession>
<feature type="transmembrane region" description="Helical" evidence="1">
    <location>
        <begin position="743"/>
        <end position="763"/>
    </location>
</feature>
<evidence type="ECO:0000313" key="2">
    <source>
        <dbReference type="EMBL" id="GGA85337.1"/>
    </source>
</evidence>
<dbReference type="AlphaFoldDB" id="A0A916WCG8"/>
<feature type="transmembrane region" description="Helical" evidence="1">
    <location>
        <begin position="1103"/>
        <end position="1120"/>
    </location>
</feature>
<proteinExistence type="predicted"/>
<feature type="transmembrane region" description="Helical" evidence="1">
    <location>
        <begin position="204"/>
        <end position="222"/>
    </location>
</feature>
<dbReference type="Proteomes" id="UP000613512">
    <property type="component" value="Unassembled WGS sequence"/>
</dbReference>
<feature type="transmembrane region" description="Helical" evidence="1">
    <location>
        <begin position="687"/>
        <end position="708"/>
    </location>
</feature>
<feature type="transmembrane region" description="Helical" evidence="1">
    <location>
        <begin position="924"/>
        <end position="940"/>
    </location>
</feature>
<feature type="transmembrane region" description="Helical" evidence="1">
    <location>
        <begin position="109"/>
        <end position="129"/>
    </location>
</feature>
<evidence type="ECO:0008006" key="4">
    <source>
        <dbReference type="Google" id="ProtNLM"/>
    </source>
</evidence>
<protein>
    <recommendedName>
        <fullName evidence="4">DUF2157 domain-containing protein</fullName>
    </recommendedName>
</protein>
<reference evidence="2" key="2">
    <citation type="submission" date="2020-09" db="EMBL/GenBank/DDBJ databases">
        <authorList>
            <person name="Sun Q."/>
            <person name="Zhou Y."/>
        </authorList>
    </citation>
    <scope>NUCLEOTIDE SEQUENCE</scope>
    <source>
        <strain evidence="2">CGMCC 1.12408</strain>
    </source>
</reference>
<keyword evidence="1" id="KW-1133">Transmembrane helix</keyword>
<feature type="transmembrane region" description="Helical" evidence="1">
    <location>
        <begin position="894"/>
        <end position="912"/>
    </location>
</feature>
<feature type="transmembrane region" description="Helical" evidence="1">
    <location>
        <begin position="946"/>
        <end position="962"/>
    </location>
</feature>
<feature type="transmembrane region" description="Helical" evidence="1">
    <location>
        <begin position="974"/>
        <end position="992"/>
    </location>
</feature>
<feature type="transmembrane region" description="Helical" evidence="1">
    <location>
        <begin position="770"/>
        <end position="791"/>
    </location>
</feature>
<dbReference type="RefSeq" id="WP_188385538.1">
    <property type="nucleotide sequence ID" value="NZ_BMEY01000018.1"/>
</dbReference>
<feature type="transmembrane region" description="Helical" evidence="1">
    <location>
        <begin position="720"/>
        <end position="737"/>
    </location>
</feature>
<feature type="transmembrane region" description="Helical" evidence="1">
    <location>
        <begin position="286"/>
        <end position="306"/>
    </location>
</feature>
<evidence type="ECO:0000313" key="3">
    <source>
        <dbReference type="Proteomes" id="UP000613512"/>
    </source>
</evidence>
<keyword evidence="1" id="KW-0472">Membrane</keyword>
<feature type="transmembrane region" description="Helical" evidence="1">
    <location>
        <begin position="661"/>
        <end position="681"/>
    </location>
</feature>
<feature type="transmembrane region" description="Helical" evidence="1">
    <location>
        <begin position="868"/>
        <end position="888"/>
    </location>
</feature>
<feature type="transmembrane region" description="Helical" evidence="1">
    <location>
        <begin position="506"/>
        <end position="539"/>
    </location>
</feature>
<feature type="transmembrane region" description="Helical" evidence="1">
    <location>
        <begin position="387"/>
        <end position="405"/>
    </location>
</feature>
<feature type="transmembrane region" description="Helical" evidence="1">
    <location>
        <begin position="844"/>
        <end position="861"/>
    </location>
</feature>
<feature type="transmembrane region" description="Helical" evidence="1">
    <location>
        <begin position="636"/>
        <end position="654"/>
    </location>
</feature>
<evidence type="ECO:0000256" key="1">
    <source>
        <dbReference type="SAM" id="Phobius"/>
    </source>
</evidence>
<feature type="transmembrane region" description="Helical" evidence="1">
    <location>
        <begin position="417"/>
        <end position="435"/>
    </location>
</feature>
<feature type="transmembrane region" description="Helical" evidence="1">
    <location>
        <begin position="1056"/>
        <end position="1073"/>
    </location>
</feature>
<feature type="transmembrane region" description="Helical" evidence="1">
    <location>
        <begin position="141"/>
        <end position="159"/>
    </location>
</feature>
<feature type="transmembrane region" description="Helical" evidence="1">
    <location>
        <begin position="1004"/>
        <end position="1020"/>
    </location>
</feature>
<keyword evidence="1" id="KW-0812">Transmembrane</keyword>
<comment type="caution">
    <text evidence="2">The sequence shown here is derived from an EMBL/GenBank/DDBJ whole genome shotgun (WGS) entry which is preliminary data.</text>
</comment>
<feature type="transmembrane region" description="Helical" evidence="1">
    <location>
        <begin position="1078"/>
        <end position="1097"/>
    </location>
</feature>
<feature type="transmembrane region" description="Helical" evidence="1">
    <location>
        <begin position="614"/>
        <end position="630"/>
    </location>
</feature>
<feature type="transmembrane region" description="Helical" evidence="1">
    <location>
        <begin position="797"/>
        <end position="814"/>
    </location>
</feature>
<feature type="transmembrane region" description="Helical" evidence="1">
    <location>
        <begin position="312"/>
        <end position="329"/>
    </location>
</feature>